<feature type="domain" description="Mechanosensitive ion channel MscS" evidence="8">
    <location>
        <begin position="133"/>
        <end position="196"/>
    </location>
</feature>
<dbReference type="Gene3D" id="3.30.70.100">
    <property type="match status" value="1"/>
</dbReference>
<dbReference type="Pfam" id="PF21082">
    <property type="entry name" value="MS_channel_3rd"/>
    <property type="match status" value="1"/>
</dbReference>
<dbReference type="STRING" id="675864.SAMN04489747_0958"/>
<dbReference type="GO" id="GO:0005886">
    <property type="term" value="C:plasma membrane"/>
    <property type="evidence" value="ECO:0007669"/>
    <property type="project" value="UniProtKB-SubCell"/>
</dbReference>
<sequence>MPIPHLPIPQALTLVWPDTLITVLVILVAAVVVRLVLARAITKVVASAVRRSEKHQENGRATSKLLKHTTGLGADRYRQRAETLGSLLRSLSTGGIVVIAVLTIMSSIGLPLGPVLASAGIGGIALGFGAQSLVKDLFAGVFMIVEDQYGVGDLIDTGEAIGTVEEVTLRVTRLRDASGVVWYVRNGEIIRIGNQSQGWSTAIVDIPVAATEDPTRVIELLESTVAAVAAEEEFAENLIEDPTVVGVDSIVGNTMTIRIIGKTRTNTQWGLQREILERCQIVLRANGVQGPPVLPGVPATA</sequence>
<evidence type="ECO:0000256" key="6">
    <source>
        <dbReference type="ARBA" id="ARBA00023136"/>
    </source>
</evidence>
<evidence type="ECO:0000256" key="4">
    <source>
        <dbReference type="ARBA" id="ARBA00022692"/>
    </source>
</evidence>
<dbReference type="FunFam" id="2.30.30.60:FF:000001">
    <property type="entry name" value="MscS Mechanosensitive ion channel"/>
    <property type="match status" value="1"/>
</dbReference>
<dbReference type="Pfam" id="PF21088">
    <property type="entry name" value="MS_channel_1st"/>
    <property type="match status" value="1"/>
</dbReference>
<evidence type="ECO:0000256" key="1">
    <source>
        <dbReference type="ARBA" id="ARBA00004651"/>
    </source>
</evidence>
<dbReference type="RefSeq" id="WP_197679187.1">
    <property type="nucleotide sequence ID" value="NZ_LT629688.1"/>
</dbReference>
<dbReference type="InterPro" id="IPR049278">
    <property type="entry name" value="MS_channel_C"/>
</dbReference>
<keyword evidence="12" id="KW-1185">Reference proteome</keyword>
<evidence type="ECO:0000259" key="9">
    <source>
        <dbReference type="Pfam" id="PF21082"/>
    </source>
</evidence>
<evidence type="ECO:0000256" key="2">
    <source>
        <dbReference type="ARBA" id="ARBA00008017"/>
    </source>
</evidence>
<dbReference type="Pfam" id="PF00924">
    <property type="entry name" value="MS_channel_2nd"/>
    <property type="match status" value="1"/>
</dbReference>
<organism evidence="11 12">
    <name type="scientific">Auraticoccus monumenti</name>
    <dbReference type="NCBI Taxonomy" id="675864"/>
    <lineage>
        <taxon>Bacteria</taxon>
        <taxon>Bacillati</taxon>
        <taxon>Actinomycetota</taxon>
        <taxon>Actinomycetes</taxon>
        <taxon>Propionibacteriales</taxon>
        <taxon>Propionibacteriaceae</taxon>
        <taxon>Auraticoccus</taxon>
    </lineage>
</organism>
<dbReference type="AlphaFoldDB" id="A0A1G6UST1"/>
<keyword evidence="6 7" id="KW-0472">Membrane</keyword>
<evidence type="ECO:0000256" key="7">
    <source>
        <dbReference type="SAM" id="Phobius"/>
    </source>
</evidence>
<dbReference type="SUPFAM" id="SSF50182">
    <property type="entry name" value="Sm-like ribonucleoproteins"/>
    <property type="match status" value="1"/>
</dbReference>
<evidence type="ECO:0000256" key="5">
    <source>
        <dbReference type="ARBA" id="ARBA00022989"/>
    </source>
</evidence>
<feature type="transmembrane region" description="Helical" evidence="7">
    <location>
        <begin position="115"/>
        <end position="134"/>
    </location>
</feature>
<dbReference type="InterPro" id="IPR011014">
    <property type="entry name" value="MscS_channel_TM-2"/>
</dbReference>
<dbReference type="Gene3D" id="2.30.30.60">
    <property type="match status" value="1"/>
</dbReference>
<dbReference type="EMBL" id="LT629688">
    <property type="protein sequence ID" value="SDD44341.1"/>
    <property type="molecule type" value="Genomic_DNA"/>
</dbReference>
<dbReference type="InterPro" id="IPR045276">
    <property type="entry name" value="YbiO_bact"/>
</dbReference>
<dbReference type="PANTHER" id="PTHR30460:SF0">
    <property type="entry name" value="MODERATE CONDUCTANCE MECHANOSENSITIVE CHANNEL YBIO"/>
    <property type="match status" value="1"/>
</dbReference>
<evidence type="ECO:0000313" key="11">
    <source>
        <dbReference type="EMBL" id="SDD44341.1"/>
    </source>
</evidence>
<name>A0A1G6UST1_9ACTN</name>
<dbReference type="Proteomes" id="UP000198546">
    <property type="component" value="Chromosome i"/>
</dbReference>
<dbReference type="SUPFAM" id="SSF82861">
    <property type="entry name" value="Mechanosensitive channel protein MscS (YggB), transmembrane region"/>
    <property type="match status" value="1"/>
</dbReference>
<dbReference type="InterPro" id="IPR023408">
    <property type="entry name" value="MscS_beta-dom_sf"/>
</dbReference>
<dbReference type="Gene3D" id="1.10.287.1260">
    <property type="match status" value="1"/>
</dbReference>
<evidence type="ECO:0000313" key="12">
    <source>
        <dbReference type="Proteomes" id="UP000198546"/>
    </source>
</evidence>
<keyword evidence="3" id="KW-1003">Cell membrane</keyword>
<dbReference type="InterPro" id="IPR049142">
    <property type="entry name" value="MS_channel_1st"/>
</dbReference>
<feature type="domain" description="Mechanosensitive ion channel MscS C-terminal" evidence="9">
    <location>
        <begin position="204"/>
        <end position="288"/>
    </location>
</feature>
<evidence type="ECO:0000259" key="8">
    <source>
        <dbReference type="Pfam" id="PF00924"/>
    </source>
</evidence>
<dbReference type="GO" id="GO:0008381">
    <property type="term" value="F:mechanosensitive monoatomic ion channel activity"/>
    <property type="evidence" value="ECO:0007669"/>
    <property type="project" value="InterPro"/>
</dbReference>
<dbReference type="InterPro" id="IPR011066">
    <property type="entry name" value="MscS_channel_C_sf"/>
</dbReference>
<comment type="subcellular location">
    <subcellularLocation>
        <location evidence="1">Cell membrane</location>
        <topology evidence="1">Multi-pass membrane protein</topology>
    </subcellularLocation>
</comment>
<feature type="transmembrane region" description="Helical" evidence="7">
    <location>
        <begin position="86"/>
        <end position="109"/>
    </location>
</feature>
<dbReference type="InterPro" id="IPR006685">
    <property type="entry name" value="MscS_channel_2nd"/>
</dbReference>
<comment type="similarity">
    <text evidence="2">Belongs to the MscS (TC 1.A.23) family.</text>
</comment>
<proteinExistence type="inferred from homology"/>
<gene>
    <name evidence="11" type="ORF">SAMN04489747_0958</name>
</gene>
<feature type="domain" description="Mechanosensitive ion channel transmembrane helices 2/3" evidence="10">
    <location>
        <begin position="95"/>
        <end position="131"/>
    </location>
</feature>
<accession>A0A1G6UST1</accession>
<dbReference type="PANTHER" id="PTHR30460">
    <property type="entry name" value="MODERATE CONDUCTANCE MECHANOSENSITIVE CHANNEL YBIO"/>
    <property type="match status" value="1"/>
</dbReference>
<feature type="transmembrane region" description="Helical" evidence="7">
    <location>
        <begin position="20"/>
        <end position="41"/>
    </location>
</feature>
<protein>
    <submittedName>
        <fullName evidence="11">Small conductance mechanosensitive channel</fullName>
    </submittedName>
</protein>
<evidence type="ECO:0000259" key="10">
    <source>
        <dbReference type="Pfam" id="PF21088"/>
    </source>
</evidence>
<reference evidence="11 12" key="1">
    <citation type="submission" date="2016-10" db="EMBL/GenBank/DDBJ databases">
        <authorList>
            <person name="de Groot N.N."/>
        </authorList>
    </citation>
    <scope>NUCLEOTIDE SEQUENCE [LARGE SCALE GENOMIC DNA]</scope>
    <source>
        <strain evidence="11 12">MON 2.2</strain>
    </source>
</reference>
<keyword evidence="5 7" id="KW-1133">Transmembrane helix</keyword>
<keyword evidence="4 7" id="KW-0812">Transmembrane</keyword>
<evidence type="ECO:0000256" key="3">
    <source>
        <dbReference type="ARBA" id="ARBA00022475"/>
    </source>
</evidence>
<dbReference type="SUPFAM" id="SSF82689">
    <property type="entry name" value="Mechanosensitive channel protein MscS (YggB), C-terminal domain"/>
    <property type="match status" value="1"/>
</dbReference>
<dbReference type="InterPro" id="IPR010920">
    <property type="entry name" value="LSM_dom_sf"/>
</dbReference>